<evidence type="ECO:0000313" key="2">
    <source>
        <dbReference type="Proteomes" id="UP000468735"/>
    </source>
</evidence>
<evidence type="ECO:0000313" key="1">
    <source>
        <dbReference type="EMBL" id="KAB2352442.1"/>
    </source>
</evidence>
<dbReference type="RefSeq" id="WP_151557257.1">
    <property type="nucleotide sequence ID" value="NZ_WBMT01000001.1"/>
</dbReference>
<sequence length="38" mass="4411">METVYTPPTLAEVGDFAEVTLRQGTWGWDDYDQCWILC</sequence>
<protein>
    <submittedName>
        <fullName evidence="1">Lasso RiPP family leader peptide-containing protein</fullName>
    </submittedName>
</protein>
<proteinExistence type="predicted"/>
<comment type="caution">
    <text evidence="1">The sequence shown here is derived from an EMBL/GenBank/DDBJ whole genome shotgun (WGS) entry which is preliminary data.</text>
</comment>
<keyword evidence="2" id="KW-1185">Reference proteome</keyword>
<organism evidence="1 2">
    <name type="scientific">Actinomadura rudentiformis</name>
    <dbReference type="NCBI Taxonomy" id="359158"/>
    <lineage>
        <taxon>Bacteria</taxon>
        <taxon>Bacillati</taxon>
        <taxon>Actinomycetota</taxon>
        <taxon>Actinomycetes</taxon>
        <taxon>Streptosporangiales</taxon>
        <taxon>Thermomonosporaceae</taxon>
        <taxon>Actinomadura</taxon>
    </lineage>
</organism>
<dbReference type="Proteomes" id="UP000468735">
    <property type="component" value="Unassembled WGS sequence"/>
</dbReference>
<dbReference type="AlphaFoldDB" id="A0A6H9Z306"/>
<accession>A0A6H9Z306</accession>
<dbReference type="OrthoDB" id="3697537at2"/>
<dbReference type="NCBIfam" id="NF033521">
    <property type="entry name" value="lasso_leader_L3"/>
    <property type="match status" value="1"/>
</dbReference>
<name>A0A6H9Z306_9ACTN</name>
<dbReference type="EMBL" id="WBMT01000001">
    <property type="protein sequence ID" value="KAB2352442.1"/>
    <property type="molecule type" value="Genomic_DNA"/>
</dbReference>
<reference evidence="1 2" key="1">
    <citation type="submission" date="2019-09" db="EMBL/GenBank/DDBJ databases">
        <title>Actinomadura physcomitrii sp. nov., a novel actinomycete isolated from moss [Physcomitrium sphaericum (Ludw) Fuernr].</title>
        <authorList>
            <person name="Zhuang X."/>
            <person name="Liu C."/>
        </authorList>
    </citation>
    <scope>NUCLEOTIDE SEQUENCE [LARGE SCALE GENOMIC DNA]</scope>
    <source>
        <strain evidence="1 2">HMC1</strain>
    </source>
</reference>
<gene>
    <name evidence="1" type="ORF">F8566_01795</name>
</gene>